<accession>A0ABV9MSJ7</accession>
<dbReference type="Proteomes" id="UP001595969">
    <property type="component" value="Unassembled WGS sequence"/>
</dbReference>
<feature type="transmembrane region" description="Helical" evidence="1">
    <location>
        <begin position="132"/>
        <end position="149"/>
    </location>
</feature>
<proteinExistence type="predicted"/>
<keyword evidence="1" id="KW-1133">Transmembrane helix</keyword>
<feature type="transmembrane region" description="Helical" evidence="1">
    <location>
        <begin position="98"/>
        <end position="120"/>
    </location>
</feature>
<comment type="caution">
    <text evidence="2">The sequence shown here is derived from an EMBL/GenBank/DDBJ whole genome shotgun (WGS) entry which is preliminary data.</text>
</comment>
<evidence type="ECO:0000313" key="3">
    <source>
        <dbReference type="Proteomes" id="UP001595969"/>
    </source>
</evidence>
<evidence type="ECO:0000256" key="1">
    <source>
        <dbReference type="SAM" id="Phobius"/>
    </source>
</evidence>
<sequence length="291" mass="33887">MQEQEKDWLFRYQYIYRVRHSEKSKQRFLKALVADLSTMREDVRIIEYDRQKKSANRNVYIGNIEDAKEIICTYYDTPTKSFGPYVFFDREAQKRQTLIYLLSSSLLLVFLGFFFTLLYMNQVKNPFDFTSGWTWLAMAGFGGFFYLLSQYTKGKASKKTFIRNTSSILALLMLLKKNNQEKRAFAFIDEGCYGNRGLKELGRLASKNCRIVLLDSIGSNAPLYAIGQGFSEMKLSQNAIQLKEVKQRVNYVISASEQLTKGQPILLLTKKELEQKQLNQENFKKIIALFE</sequence>
<keyword evidence="1" id="KW-0472">Membrane</keyword>
<name>A0ABV9MSJ7_9ENTE</name>
<dbReference type="EMBL" id="JBHSGS010000005">
    <property type="protein sequence ID" value="MFC4718275.1"/>
    <property type="molecule type" value="Genomic_DNA"/>
</dbReference>
<evidence type="ECO:0000313" key="2">
    <source>
        <dbReference type="EMBL" id="MFC4718275.1"/>
    </source>
</evidence>
<gene>
    <name evidence="2" type="ORF">ACFO5I_00625</name>
</gene>
<organism evidence="2 3">
    <name type="scientific">Enterococcus lemanii</name>
    <dbReference type="NCBI Taxonomy" id="1159752"/>
    <lineage>
        <taxon>Bacteria</taxon>
        <taxon>Bacillati</taxon>
        <taxon>Bacillota</taxon>
        <taxon>Bacilli</taxon>
        <taxon>Lactobacillales</taxon>
        <taxon>Enterococcaceae</taxon>
        <taxon>Enterococcus</taxon>
    </lineage>
</organism>
<reference evidence="3" key="1">
    <citation type="journal article" date="2019" name="Int. J. Syst. Evol. Microbiol.">
        <title>The Global Catalogue of Microorganisms (GCM) 10K type strain sequencing project: providing services to taxonomists for standard genome sequencing and annotation.</title>
        <authorList>
            <consortium name="The Broad Institute Genomics Platform"/>
            <consortium name="The Broad Institute Genome Sequencing Center for Infectious Disease"/>
            <person name="Wu L."/>
            <person name="Ma J."/>
        </authorList>
    </citation>
    <scope>NUCLEOTIDE SEQUENCE [LARGE SCALE GENOMIC DNA]</scope>
    <source>
        <strain evidence="3">CGMCC 1.19032</strain>
    </source>
</reference>
<dbReference type="RefSeq" id="WP_204654939.1">
    <property type="nucleotide sequence ID" value="NZ_JAFBFD010000045.1"/>
</dbReference>
<protein>
    <submittedName>
        <fullName evidence="2">Uncharacterized protein</fullName>
    </submittedName>
</protein>
<keyword evidence="3" id="KW-1185">Reference proteome</keyword>
<keyword evidence="1" id="KW-0812">Transmembrane</keyword>